<dbReference type="GO" id="GO:0030170">
    <property type="term" value="F:pyridoxal phosphate binding"/>
    <property type="evidence" value="ECO:0007669"/>
    <property type="project" value="InterPro"/>
</dbReference>
<dbReference type="InterPro" id="IPR015424">
    <property type="entry name" value="PyrdxlP-dep_Trfase"/>
</dbReference>
<dbReference type="PANTHER" id="PTHR46383:SF2">
    <property type="entry name" value="AMINOTRANSFERASE"/>
    <property type="match status" value="1"/>
</dbReference>
<evidence type="ECO:0000313" key="8">
    <source>
        <dbReference type="Proteomes" id="UP001054902"/>
    </source>
</evidence>
<dbReference type="EMBL" id="BLLK01000047">
    <property type="protein sequence ID" value="GFH54261.1"/>
    <property type="molecule type" value="Genomic_DNA"/>
</dbReference>
<evidence type="ECO:0000259" key="6">
    <source>
        <dbReference type="Pfam" id="PF00155"/>
    </source>
</evidence>
<evidence type="ECO:0000313" key="7">
    <source>
        <dbReference type="EMBL" id="GFH54261.1"/>
    </source>
</evidence>
<dbReference type="Proteomes" id="UP001054902">
    <property type="component" value="Unassembled WGS sequence"/>
</dbReference>
<dbReference type="Gene3D" id="3.40.640.10">
    <property type="entry name" value="Type I PLP-dependent aspartate aminotransferase-like (Major domain)"/>
    <property type="match status" value="1"/>
</dbReference>
<dbReference type="SUPFAM" id="SSF53383">
    <property type="entry name" value="PLP-dependent transferases"/>
    <property type="match status" value="1"/>
</dbReference>
<dbReference type="InterPro" id="IPR050596">
    <property type="entry name" value="AspAT/PAT-like"/>
</dbReference>
<evidence type="ECO:0000256" key="3">
    <source>
        <dbReference type="ARBA" id="ARBA00022576"/>
    </source>
</evidence>
<keyword evidence="8" id="KW-1185">Reference proteome</keyword>
<dbReference type="AlphaFoldDB" id="A0AAD3CZZ3"/>
<dbReference type="InterPro" id="IPR004838">
    <property type="entry name" value="NHTrfase_class1_PyrdxlP-BS"/>
</dbReference>
<evidence type="ECO:0000256" key="2">
    <source>
        <dbReference type="ARBA" id="ARBA00007441"/>
    </source>
</evidence>
<evidence type="ECO:0000256" key="1">
    <source>
        <dbReference type="ARBA" id="ARBA00001933"/>
    </source>
</evidence>
<keyword evidence="3 7" id="KW-0032">Aminotransferase</keyword>
<keyword evidence="4" id="KW-0808">Transferase</keyword>
<dbReference type="GO" id="GO:0008483">
    <property type="term" value="F:transaminase activity"/>
    <property type="evidence" value="ECO:0007669"/>
    <property type="project" value="UniProtKB-KW"/>
</dbReference>
<accession>A0AAD3CZZ3</accession>
<reference evidence="7 8" key="1">
    <citation type="journal article" date="2021" name="Sci. Rep.">
        <title>The genome of the diatom Chaetoceros tenuissimus carries an ancient integrated fragment of an extant virus.</title>
        <authorList>
            <person name="Hongo Y."/>
            <person name="Kimura K."/>
            <person name="Takaki Y."/>
            <person name="Yoshida Y."/>
            <person name="Baba S."/>
            <person name="Kobayashi G."/>
            <person name="Nagasaki K."/>
            <person name="Hano T."/>
            <person name="Tomaru Y."/>
        </authorList>
    </citation>
    <scope>NUCLEOTIDE SEQUENCE [LARGE SCALE GENOMIC DNA]</scope>
    <source>
        <strain evidence="7 8">NIES-3715</strain>
    </source>
</reference>
<dbReference type="PROSITE" id="PS00105">
    <property type="entry name" value="AA_TRANSFER_CLASS_1"/>
    <property type="match status" value="1"/>
</dbReference>
<dbReference type="CDD" id="cd00609">
    <property type="entry name" value="AAT_like"/>
    <property type="match status" value="1"/>
</dbReference>
<name>A0AAD3CZZ3_9STRA</name>
<comment type="similarity">
    <text evidence="2">Belongs to the class-I pyridoxal-phosphate-dependent aminotransferase family.</text>
</comment>
<proteinExistence type="inferred from homology"/>
<sequence length="417" mass="46125">MVVPKVSKRATSVPSFKVMDVLQRANELQSEGKDVIHCEVGQPESGAPKTVAAAAGESLSVRNVMGYTDAFGLIPLREKISQHYINKYKDIQADSVDTKKIVVTTGSSGAFLLVFTACFDVGDTVAVASSGYPCYRNISGALGVEIANVKINSEFKLTAKELKTEIEYRRENNIKKINGLILSSPSNPTGAMLTPEELKGLCELCDEEGIQFLSDEIYHGISYGKEEATALQYSSNAIIINSFSKYYSMSGWRLGWMIIPDHLVEPINSLQQNMFINAPTISQTAALKCWDSETIEELETHVEKYRKSRSIILEELSHIPDIKSENIAPADGGFYIYIDLGQENIAPGFGSVAMCKALLEEEYVAITPGIDFEDPAGDLGDRRFRISYAGGVETAKEGLKRFRRFWPTWIERVKNAK</sequence>
<dbReference type="PANTHER" id="PTHR46383">
    <property type="entry name" value="ASPARTATE AMINOTRANSFERASE"/>
    <property type="match status" value="1"/>
</dbReference>
<dbReference type="InterPro" id="IPR004839">
    <property type="entry name" value="Aminotransferase_I/II_large"/>
</dbReference>
<dbReference type="InterPro" id="IPR015421">
    <property type="entry name" value="PyrdxlP-dep_Trfase_major"/>
</dbReference>
<dbReference type="Pfam" id="PF00155">
    <property type="entry name" value="Aminotran_1_2"/>
    <property type="match status" value="1"/>
</dbReference>
<comment type="caution">
    <text evidence="7">The sequence shown here is derived from an EMBL/GenBank/DDBJ whole genome shotgun (WGS) entry which is preliminary data.</text>
</comment>
<evidence type="ECO:0000256" key="5">
    <source>
        <dbReference type="ARBA" id="ARBA00022898"/>
    </source>
</evidence>
<organism evidence="7 8">
    <name type="scientific">Chaetoceros tenuissimus</name>
    <dbReference type="NCBI Taxonomy" id="426638"/>
    <lineage>
        <taxon>Eukaryota</taxon>
        <taxon>Sar</taxon>
        <taxon>Stramenopiles</taxon>
        <taxon>Ochrophyta</taxon>
        <taxon>Bacillariophyta</taxon>
        <taxon>Coscinodiscophyceae</taxon>
        <taxon>Chaetocerotophycidae</taxon>
        <taxon>Chaetocerotales</taxon>
        <taxon>Chaetocerotaceae</taxon>
        <taxon>Chaetoceros</taxon>
    </lineage>
</organism>
<feature type="domain" description="Aminotransferase class I/classII large" evidence="6">
    <location>
        <begin position="34"/>
        <end position="394"/>
    </location>
</feature>
<protein>
    <submittedName>
        <fullName evidence="7">Aspartate aminotransferase</fullName>
    </submittedName>
</protein>
<dbReference type="GO" id="GO:0006520">
    <property type="term" value="P:amino acid metabolic process"/>
    <property type="evidence" value="ECO:0007669"/>
    <property type="project" value="InterPro"/>
</dbReference>
<keyword evidence="5" id="KW-0663">Pyridoxal phosphate</keyword>
<evidence type="ECO:0000256" key="4">
    <source>
        <dbReference type="ARBA" id="ARBA00022679"/>
    </source>
</evidence>
<comment type="cofactor">
    <cofactor evidence="1">
        <name>pyridoxal 5'-phosphate</name>
        <dbReference type="ChEBI" id="CHEBI:597326"/>
    </cofactor>
</comment>
<gene>
    <name evidence="7" type="ORF">CTEN210_10737</name>
</gene>